<dbReference type="GO" id="GO:0048254">
    <property type="term" value="P:snoRNA localization"/>
    <property type="evidence" value="ECO:0007669"/>
    <property type="project" value="TreeGrafter"/>
</dbReference>
<feature type="region of interest" description="Disordered" evidence="7">
    <location>
        <begin position="174"/>
        <end position="202"/>
    </location>
</feature>
<keyword evidence="10" id="KW-1185">Reference proteome</keyword>
<dbReference type="PANTHER" id="PTHR13483">
    <property type="entry name" value="BOX C_D SNORNA PROTEIN 1-RELATED"/>
    <property type="match status" value="1"/>
</dbReference>
<evidence type="ECO:0000256" key="1">
    <source>
        <dbReference type="ARBA" id="ARBA00022723"/>
    </source>
</evidence>
<dbReference type="SUPFAM" id="SSF144232">
    <property type="entry name" value="HIT/MYND zinc finger-like"/>
    <property type="match status" value="1"/>
</dbReference>
<evidence type="ECO:0000256" key="2">
    <source>
        <dbReference type="ARBA" id="ARBA00022771"/>
    </source>
</evidence>
<dbReference type="InterPro" id="IPR057721">
    <property type="entry name" value="BCD1_alpha/beta"/>
</dbReference>
<dbReference type="AlphaFoldDB" id="D5GIQ6"/>
<feature type="compositionally biased region" description="Polar residues" evidence="7">
    <location>
        <begin position="174"/>
        <end position="189"/>
    </location>
</feature>
<dbReference type="EMBL" id="FN430328">
    <property type="protein sequence ID" value="CAZ84399.1"/>
    <property type="molecule type" value="Genomic_DNA"/>
</dbReference>
<dbReference type="Proteomes" id="UP000006911">
    <property type="component" value="Unassembled WGS sequence"/>
</dbReference>
<dbReference type="GO" id="GO:0005634">
    <property type="term" value="C:nucleus"/>
    <property type="evidence" value="ECO:0007669"/>
    <property type="project" value="TreeGrafter"/>
</dbReference>
<dbReference type="STRING" id="656061.D5GIQ6"/>
<feature type="domain" description="HIT-type" evidence="8">
    <location>
        <begin position="14"/>
        <end position="48"/>
    </location>
</feature>
<evidence type="ECO:0000256" key="6">
    <source>
        <dbReference type="PROSITE-ProRule" id="PRU00453"/>
    </source>
</evidence>
<proteinExistence type="inferred from homology"/>
<evidence type="ECO:0000313" key="9">
    <source>
        <dbReference type="EMBL" id="CAZ84399.1"/>
    </source>
</evidence>
<sequence length="318" mass="34861">MSTSIQEESLTALCPLCHSRPPKYRCPACATRACSVACVKKHKLYAQCSGQIDAAAFVKRSALLSSPATLNRDFGFLTGVERVLGTAHGEENGEAGGERVRLEEFLKRSGVSVRWAPRGMKRAVENCTAVSKGRKGKHVIWTVEWIMVNSQDTREVKRVLDGSVSEHSSISQAYFNPTTTHEDSGSQLQPPRKKIKKNKQDTSQTRFYLKKIGCPANSPVLIKLDENKSLSVALRGRAVEEFPTIVVWRGDGDPAGYGIESGILIEVVDEGEGRTGIESEMRRTGKVPDSHGAREFHLDHNTNISQVVEPSNELASTG</sequence>
<dbReference type="PROSITE" id="PS51083">
    <property type="entry name" value="ZF_HIT"/>
    <property type="match status" value="1"/>
</dbReference>
<comment type="similarity">
    <text evidence="5">Belongs to the BCD1 family.</text>
</comment>
<dbReference type="GO" id="GO:0000492">
    <property type="term" value="P:box C/D snoRNP assembly"/>
    <property type="evidence" value="ECO:0007669"/>
    <property type="project" value="TreeGrafter"/>
</dbReference>
<keyword evidence="2 6" id="KW-0863">Zinc-finger</keyword>
<keyword evidence="3" id="KW-0862">Zinc</keyword>
<dbReference type="CDD" id="cd23023">
    <property type="entry name" value="zf-HIT_BCD1"/>
    <property type="match status" value="1"/>
</dbReference>
<dbReference type="InParanoid" id="D5GIQ6"/>
<dbReference type="Gene3D" id="3.30.60.190">
    <property type="match status" value="1"/>
</dbReference>
<gene>
    <name evidence="9" type="ORF">GSTUM_00008610001</name>
</gene>
<evidence type="ECO:0000256" key="3">
    <source>
        <dbReference type="ARBA" id="ARBA00022833"/>
    </source>
</evidence>
<dbReference type="eggNOG" id="KOG2858">
    <property type="taxonomic scope" value="Eukaryota"/>
</dbReference>
<reference evidence="9 10" key="1">
    <citation type="journal article" date="2010" name="Nature">
        <title>Perigord black truffle genome uncovers evolutionary origins and mechanisms of symbiosis.</title>
        <authorList>
            <person name="Martin F."/>
            <person name="Kohler A."/>
            <person name="Murat C."/>
            <person name="Balestrini R."/>
            <person name="Coutinho P.M."/>
            <person name="Jaillon O."/>
            <person name="Montanini B."/>
            <person name="Morin E."/>
            <person name="Noel B."/>
            <person name="Percudani R."/>
            <person name="Porcel B."/>
            <person name="Rubini A."/>
            <person name="Amicucci A."/>
            <person name="Amselem J."/>
            <person name="Anthouard V."/>
            <person name="Arcioni S."/>
            <person name="Artiguenave F."/>
            <person name="Aury J.M."/>
            <person name="Ballario P."/>
            <person name="Bolchi A."/>
            <person name="Brenna A."/>
            <person name="Brun A."/>
            <person name="Buee M."/>
            <person name="Cantarel B."/>
            <person name="Chevalier G."/>
            <person name="Couloux A."/>
            <person name="Da Silva C."/>
            <person name="Denoeud F."/>
            <person name="Duplessis S."/>
            <person name="Ghignone S."/>
            <person name="Hilselberger B."/>
            <person name="Iotti M."/>
            <person name="Marcais B."/>
            <person name="Mello A."/>
            <person name="Miranda M."/>
            <person name="Pacioni G."/>
            <person name="Quesneville H."/>
            <person name="Riccioni C."/>
            <person name="Ruotolo R."/>
            <person name="Splivallo R."/>
            <person name="Stocchi V."/>
            <person name="Tisserant E."/>
            <person name="Viscomi A.R."/>
            <person name="Zambonelli A."/>
            <person name="Zampieri E."/>
            <person name="Henrissat B."/>
            <person name="Lebrun M.H."/>
            <person name="Paolocci F."/>
            <person name="Bonfante P."/>
            <person name="Ottonello S."/>
            <person name="Wincker P."/>
        </authorList>
    </citation>
    <scope>NUCLEOTIDE SEQUENCE [LARGE SCALE GENOMIC DNA]</scope>
    <source>
        <strain evidence="9 10">Mel28</strain>
    </source>
</reference>
<keyword evidence="1" id="KW-0479">Metal-binding</keyword>
<dbReference type="FunCoup" id="D5GIQ6">
    <property type="interactions" value="99"/>
</dbReference>
<dbReference type="GO" id="GO:0000463">
    <property type="term" value="P:maturation of LSU-rRNA from tricistronic rRNA transcript (SSU-rRNA, 5.8S rRNA, LSU-rRNA)"/>
    <property type="evidence" value="ECO:0007669"/>
    <property type="project" value="TreeGrafter"/>
</dbReference>
<accession>D5GIQ6</accession>
<evidence type="ECO:0000256" key="7">
    <source>
        <dbReference type="SAM" id="MobiDB-lite"/>
    </source>
</evidence>
<evidence type="ECO:0000256" key="5">
    <source>
        <dbReference type="ARBA" id="ARBA00049654"/>
    </source>
</evidence>
<dbReference type="GO" id="GO:0008270">
    <property type="term" value="F:zinc ion binding"/>
    <property type="evidence" value="ECO:0007669"/>
    <property type="project" value="UniProtKB-UniRule"/>
</dbReference>
<evidence type="ECO:0000313" key="10">
    <source>
        <dbReference type="Proteomes" id="UP000006911"/>
    </source>
</evidence>
<protein>
    <submittedName>
        <fullName evidence="9">(Perigord truffle) hypothetical protein</fullName>
    </submittedName>
</protein>
<comment type="function">
    <text evidence="4">Required for box C/D snoRNAs accumulation involved in snoRNA processing, snoRNA transport to the nucleolus and ribosome biogenesis.</text>
</comment>
<name>D5GIQ6_TUBMM</name>
<dbReference type="RefSeq" id="XP_002840208.1">
    <property type="nucleotide sequence ID" value="XM_002840162.1"/>
</dbReference>
<evidence type="ECO:0000256" key="4">
    <source>
        <dbReference type="ARBA" id="ARBA00049598"/>
    </source>
</evidence>
<dbReference type="Pfam" id="PF25790">
    <property type="entry name" value="BCD1"/>
    <property type="match status" value="1"/>
</dbReference>
<dbReference type="GeneID" id="9183333"/>
<evidence type="ECO:0000259" key="8">
    <source>
        <dbReference type="PROSITE" id="PS51083"/>
    </source>
</evidence>
<dbReference type="HOGENOM" id="CLU_025524_5_1_1"/>
<dbReference type="InterPro" id="IPR007529">
    <property type="entry name" value="Znf_HIT"/>
</dbReference>
<dbReference type="Pfam" id="PF04438">
    <property type="entry name" value="zf-HIT"/>
    <property type="match status" value="1"/>
</dbReference>
<dbReference type="InterPro" id="IPR051639">
    <property type="entry name" value="BCD1"/>
</dbReference>
<dbReference type="GO" id="GO:0070761">
    <property type="term" value="C:pre-snoRNP complex"/>
    <property type="evidence" value="ECO:0007669"/>
    <property type="project" value="TreeGrafter"/>
</dbReference>
<dbReference type="OMA" id="NITRSRM"/>
<dbReference type="KEGG" id="tml:GSTUM_00008610001"/>
<organism evidence="9 10">
    <name type="scientific">Tuber melanosporum (strain Mel28)</name>
    <name type="common">Perigord black truffle</name>
    <dbReference type="NCBI Taxonomy" id="656061"/>
    <lineage>
        <taxon>Eukaryota</taxon>
        <taxon>Fungi</taxon>
        <taxon>Dikarya</taxon>
        <taxon>Ascomycota</taxon>
        <taxon>Pezizomycotina</taxon>
        <taxon>Pezizomycetes</taxon>
        <taxon>Pezizales</taxon>
        <taxon>Tuberaceae</taxon>
        <taxon>Tuber</taxon>
    </lineage>
</organism>